<keyword evidence="4" id="KW-1185">Reference proteome</keyword>
<dbReference type="OrthoDB" id="60860at2759"/>
<keyword evidence="1" id="KW-1133">Transmembrane helix</keyword>
<dbReference type="AlphaFoldDB" id="T1EYY2"/>
<dbReference type="KEGG" id="hro:HELRODRAFT_167052"/>
<organism evidence="3 4">
    <name type="scientific">Helobdella robusta</name>
    <name type="common">Californian leech</name>
    <dbReference type="NCBI Taxonomy" id="6412"/>
    <lineage>
        <taxon>Eukaryota</taxon>
        <taxon>Metazoa</taxon>
        <taxon>Spiralia</taxon>
        <taxon>Lophotrochozoa</taxon>
        <taxon>Annelida</taxon>
        <taxon>Clitellata</taxon>
        <taxon>Hirudinea</taxon>
        <taxon>Rhynchobdellida</taxon>
        <taxon>Glossiphoniidae</taxon>
        <taxon>Helobdella</taxon>
    </lineage>
</organism>
<evidence type="ECO:0000313" key="3">
    <source>
        <dbReference type="EnsemblMetazoa" id="HelroP167052"/>
    </source>
</evidence>
<sequence>MSKRKNPFREVDSAIQVKMCVSQKFLDEKSDEKMQKVYEKTKQLLFAGSKNAFTLTTTTNNDENTMEFAEGMQENLNESSLTNKQTDSHTKDISNSTCFRQLTFSSNGQLSVGQAIWSERNGDKILNMTVVFVFPANKIFQKMVQVTNVHTVLGAAFLSALIVLGAVYCVMTSSATYVHI</sequence>
<evidence type="ECO:0000313" key="4">
    <source>
        <dbReference type="Proteomes" id="UP000015101"/>
    </source>
</evidence>
<dbReference type="InParanoid" id="T1EYY2"/>
<dbReference type="GeneID" id="20201782"/>
<dbReference type="EnsemblMetazoa" id="HelroT167052">
    <property type="protein sequence ID" value="HelroP167052"/>
    <property type="gene ID" value="HelroG167052"/>
</dbReference>
<dbReference type="Proteomes" id="UP000015101">
    <property type="component" value="Unassembled WGS sequence"/>
</dbReference>
<dbReference type="EMBL" id="KB095858">
    <property type="protein sequence ID" value="ESO10550.1"/>
    <property type="molecule type" value="Genomic_DNA"/>
</dbReference>
<dbReference type="CTD" id="20201782"/>
<reference evidence="2 4" key="2">
    <citation type="journal article" date="2013" name="Nature">
        <title>Insights into bilaterian evolution from three spiralian genomes.</title>
        <authorList>
            <person name="Simakov O."/>
            <person name="Marletaz F."/>
            <person name="Cho S.J."/>
            <person name="Edsinger-Gonzales E."/>
            <person name="Havlak P."/>
            <person name="Hellsten U."/>
            <person name="Kuo D.H."/>
            <person name="Larsson T."/>
            <person name="Lv J."/>
            <person name="Arendt D."/>
            <person name="Savage R."/>
            <person name="Osoegawa K."/>
            <person name="de Jong P."/>
            <person name="Grimwood J."/>
            <person name="Chapman J.A."/>
            <person name="Shapiro H."/>
            <person name="Aerts A."/>
            <person name="Otillar R.P."/>
            <person name="Terry A.Y."/>
            <person name="Boore J.L."/>
            <person name="Grigoriev I.V."/>
            <person name="Lindberg D.R."/>
            <person name="Seaver E.C."/>
            <person name="Weisblat D.A."/>
            <person name="Putnam N.H."/>
            <person name="Rokhsar D.S."/>
        </authorList>
    </citation>
    <scope>NUCLEOTIDE SEQUENCE</scope>
</reference>
<evidence type="ECO:0000256" key="1">
    <source>
        <dbReference type="SAM" id="Phobius"/>
    </source>
</evidence>
<protein>
    <submittedName>
        <fullName evidence="2 3">Uncharacterized protein</fullName>
    </submittedName>
</protein>
<dbReference type="EMBL" id="AMQM01002643">
    <property type="status" value="NOT_ANNOTATED_CDS"/>
    <property type="molecule type" value="Genomic_DNA"/>
</dbReference>
<dbReference type="Pfam" id="PF05458">
    <property type="entry name" value="Siva"/>
    <property type="match status" value="1"/>
</dbReference>
<feature type="transmembrane region" description="Helical" evidence="1">
    <location>
        <begin position="152"/>
        <end position="178"/>
    </location>
</feature>
<keyword evidence="1" id="KW-0472">Membrane</keyword>
<accession>T1EYY2</accession>
<reference evidence="3" key="3">
    <citation type="submission" date="2015-06" db="UniProtKB">
        <authorList>
            <consortium name="EnsemblMetazoa"/>
        </authorList>
    </citation>
    <scope>IDENTIFICATION</scope>
</reference>
<dbReference type="InterPro" id="IPR022773">
    <property type="entry name" value="Siva"/>
</dbReference>
<dbReference type="HOGENOM" id="CLU_1497849_0_0_1"/>
<name>T1EYY2_HELRO</name>
<dbReference type="RefSeq" id="XP_009010819.1">
    <property type="nucleotide sequence ID" value="XM_009012571.1"/>
</dbReference>
<gene>
    <name evidence="3" type="primary">20201782</name>
    <name evidence="2" type="ORF">HELRODRAFT_167052</name>
</gene>
<reference evidence="4" key="1">
    <citation type="submission" date="2012-12" db="EMBL/GenBank/DDBJ databases">
        <authorList>
            <person name="Hellsten U."/>
            <person name="Grimwood J."/>
            <person name="Chapman J.A."/>
            <person name="Shapiro H."/>
            <person name="Aerts A."/>
            <person name="Otillar R.P."/>
            <person name="Terry A.Y."/>
            <person name="Boore J.L."/>
            <person name="Simakov O."/>
            <person name="Marletaz F."/>
            <person name="Cho S.-J."/>
            <person name="Edsinger-Gonzales E."/>
            <person name="Havlak P."/>
            <person name="Kuo D.-H."/>
            <person name="Larsson T."/>
            <person name="Lv J."/>
            <person name="Arendt D."/>
            <person name="Savage R."/>
            <person name="Osoegawa K."/>
            <person name="de Jong P."/>
            <person name="Lindberg D.R."/>
            <person name="Seaver E.C."/>
            <person name="Weisblat D.A."/>
            <person name="Putnam N.H."/>
            <person name="Grigoriev I.V."/>
            <person name="Rokhsar D.S."/>
        </authorList>
    </citation>
    <scope>NUCLEOTIDE SEQUENCE</scope>
</reference>
<keyword evidence="1" id="KW-0812">Transmembrane</keyword>
<proteinExistence type="predicted"/>
<evidence type="ECO:0000313" key="2">
    <source>
        <dbReference type="EMBL" id="ESO10550.1"/>
    </source>
</evidence>